<keyword evidence="4 6" id="KW-1133">Transmembrane helix</keyword>
<dbReference type="InterPro" id="IPR018939">
    <property type="entry name" value="Autophagy-rel_prot_27"/>
</dbReference>
<reference evidence="8 9" key="1">
    <citation type="journal article" date="2015" name="Proc. Natl. Acad. Sci. U.S.A.">
        <title>The resurrection genome of Boea hygrometrica: A blueprint for survival of dehydration.</title>
        <authorList>
            <person name="Xiao L."/>
            <person name="Yang G."/>
            <person name="Zhang L."/>
            <person name="Yang X."/>
            <person name="Zhao S."/>
            <person name="Ji Z."/>
            <person name="Zhou Q."/>
            <person name="Hu M."/>
            <person name="Wang Y."/>
            <person name="Chen M."/>
            <person name="Xu Y."/>
            <person name="Jin H."/>
            <person name="Xiao X."/>
            <person name="Hu G."/>
            <person name="Bao F."/>
            <person name="Hu Y."/>
            <person name="Wan P."/>
            <person name="Li L."/>
            <person name="Deng X."/>
            <person name="Kuang T."/>
            <person name="Xiang C."/>
            <person name="Zhu J.K."/>
            <person name="Oliver M.J."/>
            <person name="He Y."/>
        </authorList>
    </citation>
    <scope>NUCLEOTIDE SEQUENCE [LARGE SCALE GENOMIC DNA]</scope>
    <source>
        <strain evidence="9">cv. XS01</strain>
    </source>
</reference>
<feature type="chain" id="PRO_5016407253" description="Autophagy-related protein 27" evidence="7">
    <location>
        <begin position="28"/>
        <end position="284"/>
    </location>
</feature>
<gene>
    <name evidence="8" type="ORF">F511_37574</name>
</gene>
<evidence type="ECO:0008006" key="10">
    <source>
        <dbReference type="Google" id="ProtNLM"/>
    </source>
</evidence>
<dbReference type="PANTHER" id="PTHR15071:SF0">
    <property type="entry name" value="MANNOSE 6-PHOSPHATE RECEPTOR-LIKE PROTEIN 1"/>
    <property type="match status" value="1"/>
</dbReference>
<dbReference type="Proteomes" id="UP000250235">
    <property type="component" value="Unassembled WGS sequence"/>
</dbReference>
<evidence type="ECO:0000313" key="8">
    <source>
        <dbReference type="EMBL" id="KZV44485.1"/>
    </source>
</evidence>
<keyword evidence="9" id="KW-1185">Reference proteome</keyword>
<evidence type="ECO:0000256" key="2">
    <source>
        <dbReference type="ARBA" id="ARBA00022692"/>
    </source>
</evidence>
<dbReference type="PANTHER" id="PTHR15071">
    <property type="entry name" value="MANNOSE-6-PHOSPHATE RECEPTOR FAMILY MEMBER"/>
    <property type="match status" value="1"/>
</dbReference>
<comment type="subcellular location">
    <subcellularLocation>
        <location evidence="1">Membrane</location>
        <topology evidence="1">Single-pass membrane protein</topology>
    </subcellularLocation>
</comment>
<evidence type="ECO:0000256" key="1">
    <source>
        <dbReference type="ARBA" id="ARBA00004167"/>
    </source>
</evidence>
<evidence type="ECO:0000256" key="4">
    <source>
        <dbReference type="ARBA" id="ARBA00022989"/>
    </source>
</evidence>
<dbReference type="AlphaFoldDB" id="A0A2Z7CCR9"/>
<dbReference type="EMBL" id="KQ996990">
    <property type="protein sequence ID" value="KZV44485.1"/>
    <property type="molecule type" value="Genomic_DNA"/>
</dbReference>
<protein>
    <recommendedName>
        <fullName evidence="10">Autophagy-related protein 27</fullName>
    </recommendedName>
</protein>
<dbReference type="Pfam" id="PF09451">
    <property type="entry name" value="ATG27"/>
    <property type="match status" value="1"/>
</dbReference>
<evidence type="ECO:0000256" key="5">
    <source>
        <dbReference type="ARBA" id="ARBA00023136"/>
    </source>
</evidence>
<organism evidence="8 9">
    <name type="scientific">Dorcoceras hygrometricum</name>
    <dbReference type="NCBI Taxonomy" id="472368"/>
    <lineage>
        <taxon>Eukaryota</taxon>
        <taxon>Viridiplantae</taxon>
        <taxon>Streptophyta</taxon>
        <taxon>Embryophyta</taxon>
        <taxon>Tracheophyta</taxon>
        <taxon>Spermatophyta</taxon>
        <taxon>Magnoliopsida</taxon>
        <taxon>eudicotyledons</taxon>
        <taxon>Gunneridae</taxon>
        <taxon>Pentapetalae</taxon>
        <taxon>asterids</taxon>
        <taxon>lamiids</taxon>
        <taxon>Lamiales</taxon>
        <taxon>Gesneriaceae</taxon>
        <taxon>Didymocarpoideae</taxon>
        <taxon>Trichosporeae</taxon>
        <taxon>Loxocarpinae</taxon>
        <taxon>Dorcoceras</taxon>
    </lineage>
</organism>
<proteinExistence type="predicted"/>
<evidence type="ECO:0000313" key="9">
    <source>
        <dbReference type="Proteomes" id="UP000250235"/>
    </source>
</evidence>
<sequence length="284" mass="31620">MRIGSFSLNPQFLILVLVTTILNRVCVDPVSALCEFSVKDRNKLYDYSLAAPLRKFPHGIRSEDGFYKVSANGTVLWFQLCGSLIFNHDPPMCFGCKDCSGSSRCGMGCSALVSNKIEGYPVCTTLGHSSTMLMNVIDRKNPHMGIIVKMMNNGLKNNCSLSVSVICKSNGVQVPQTFETVGFCDYITELKHPSGCAKITSTHGSRLGWFGTLMIIVLCLFGVYLVGGAVYRYYFLRIRGIDVIPNLEFWSSLPRRVQSLYFSLVRRFRGPSVGYRSSYSPVDF</sequence>
<evidence type="ECO:0000256" key="7">
    <source>
        <dbReference type="SAM" id="SignalP"/>
    </source>
</evidence>
<dbReference type="GO" id="GO:0000139">
    <property type="term" value="C:Golgi membrane"/>
    <property type="evidence" value="ECO:0007669"/>
    <property type="project" value="UniProtKB-SubCell"/>
</dbReference>
<keyword evidence="5 6" id="KW-0472">Membrane</keyword>
<accession>A0A2Z7CCR9</accession>
<keyword evidence="2 6" id="KW-0812">Transmembrane</keyword>
<dbReference type="OrthoDB" id="29460at2759"/>
<feature type="transmembrane region" description="Helical" evidence="6">
    <location>
        <begin position="207"/>
        <end position="231"/>
    </location>
</feature>
<keyword evidence="3 7" id="KW-0732">Signal</keyword>
<feature type="signal peptide" evidence="7">
    <location>
        <begin position="1"/>
        <end position="27"/>
    </location>
</feature>
<evidence type="ECO:0000256" key="3">
    <source>
        <dbReference type="ARBA" id="ARBA00022729"/>
    </source>
</evidence>
<evidence type="ECO:0000256" key="6">
    <source>
        <dbReference type="SAM" id="Phobius"/>
    </source>
</evidence>
<name>A0A2Z7CCR9_9LAMI</name>